<feature type="region of interest" description="Disordered" evidence="1">
    <location>
        <begin position="75"/>
        <end position="186"/>
    </location>
</feature>
<keyword evidence="3" id="KW-1185">Reference proteome</keyword>
<organism evidence="2 3">
    <name type="scientific">Temnothorax longispinosus</name>
    <dbReference type="NCBI Taxonomy" id="300112"/>
    <lineage>
        <taxon>Eukaryota</taxon>
        <taxon>Metazoa</taxon>
        <taxon>Ecdysozoa</taxon>
        <taxon>Arthropoda</taxon>
        <taxon>Hexapoda</taxon>
        <taxon>Insecta</taxon>
        <taxon>Pterygota</taxon>
        <taxon>Neoptera</taxon>
        <taxon>Endopterygota</taxon>
        <taxon>Hymenoptera</taxon>
        <taxon>Apocrita</taxon>
        <taxon>Aculeata</taxon>
        <taxon>Formicoidea</taxon>
        <taxon>Formicidae</taxon>
        <taxon>Myrmicinae</taxon>
        <taxon>Temnothorax</taxon>
    </lineage>
</organism>
<dbReference type="Proteomes" id="UP000310200">
    <property type="component" value="Unassembled WGS sequence"/>
</dbReference>
<dbReference type="EMBL" id="QBLH01000678">
    <property type="protein sequence ID" value="TGZ54401.1"/>
    <property type="molecule type" value="Genomic_DNA"/>
</dbReference>
<evidence type="ECO:0000313" key="3">
    <source>
        <dbReference type="Proteomes" id="UP000310200"/>
    </source>
</evidence>
<feature type="compositionally biased region" description="Basic and acidic residues" evidence="1">
    <location>
        <begin position="108"/>
        <end position="131"/>
    </location>
</feature>
<feature type="compositionally biased region" description="Basic and acidic residues" evidence="1">
    <location>
        <begin position="79"/>
        <end position="95"/>
    </location>
</feature>
<proteinExistence type="predicted"/>
<comment type="caution">
    <text evidence="2">The sequence shown here is derived from an EMBL/GenBank/DDBJ whole genome shotgun (WGS) entry which is preliminary data.</text>
</comment>
<accession>A0A4S2KWN5</accession>
<protein>
    <submittedName>
        <fullName evidence="2">Uncharacterized protein</fullName>
    </submittedName>
</protein>
<feature type="compositionally biased region" description="Basic residues" evidence="1">
    <location>
        <begin position="174"/>
        <end position="186"/>
    </location>
</feature>
<evidence type="ECO:0000256" key="1">
    <source>
        <dbReference type="SAM" id="MobiDB-lite"/>
    </source>
</evidence>
<gene>
    <name evidence="2" type="ORF">DBV15_04139</name>
</gene>
<dbReference type="AlphaFoldDB" id="A0A4S2KWN5"/>
<reference evidence="2 3" key="1">
    <citation type="journal article" date="2019" name="Philos. Trans. R. Soc. Lond., B, Biol. Sci.">
        <title>Ant behaviour and brain gene expression of defending hosts depend on the ecological success of the intruding social parasite.</title>
        <authorList>
            <person name="Kaur R."/>
            <person name="Stoldt M."/>
            <person name="Jongepier E."/>
            <person name="Feldmeyer B."/>
            <person name="Menzel F."/>
            <person name="Bornberg-Bauer E."/>
            <person name="Foitzik S."/>
        </authorList>
    </citation>
    <scope>NUCLEOTIDE SEQUENCE [LARGE SCALE GENOMIC DNA]</scope>
    <source>
        <tissue evidence="2">Whole body</tissue>
    </source>
</reference>
<sequence length="186" mass="20583">MSTAKKANLKKYSILNFDHARGRYLLETIHWNLNVFNVHPAKGRKNPPNISERLPPLEDGSFLCTCDNLVSKRVSQTSWKEEPPPAARVAEKPDAEGCGAGGWHERKRKENVGERERKDSVRPEAWVEARVESTVGTAGVSADRGKPEPEPGSAGTRTDSTSTVASASASAPIWRKRRVCRKSPRK</sequence>
<evidence type="ECO:0000313" key="2">
    <source>
        <dbReference type="EMBL" id="TGZ54401.1"/>
    </source>
</evidence>
<feature type="compositionally biased region" description="Low complexity" evidence="1">
    <location>
        <begin position="156"/>
        <end position="171"/>
    </location>
</feature>
<name>A0A4S2KWN5_9HYME</name>